<keyword evidence="9" id="KW-1185">Reference proteome</keyword>
<sequence length="435" mass="49773">MLAEYLPDVLRNELDKCIGYNPEDSSQLQIDFKVLLQIEGDLNQSNKRTSGEDEIPPRETELLQSVLKAKDGYDAILTHPVVEAFLHFKWLVVRKLFFLLRSVYFVLLLLYTILMFRIYSNTCIDDYFFGGVGDFCPITDLETIGALILFGAVGFIIISEFYKVYADFSGYFSNGSTGYLWWILCIGWAGTLIPAVGPPPLYYHYPVAAVSLIFSWLMTLSQLGRIPWFATHVGLLVKVVQDFIRLLFTFLIVLIAFTVGFCILLPDNSSFNNGSFALFKAFMMMKGDIDYEGILDKKTNNFLSFPEYSIPAHLIYTTFVIVVTMVLTGLLIGLAVKDIEEALRKAKVNHSIRLIKEIGIFESIIRSKVLTCWTSKWLCKWYSIERTKAIKAYQLTFSPIHPDDTTLPESIKTSFLPYYDNGVCQHQNHRRRLKM</sequence>
<keyword evidence="2" id="KW-0677">Repeat</keyword>
<evidence type="ECO:0000256" key="7">
    <source>
        <dbReference type="SAM" id="Phobius"/>
    </source>
</evidence>
<keyword evidence="7" id="KW-0812">Transmembrane</keyword>
<feature type="transmembrane region" description="Helical" evidence="7">
    <location>
        <begin position="96"/>
        <end position="119"/>
    </location>
</feature>
<dbReference type="OrthoDB" id="5402602at2759"/>
<evidence type="ECO:0000313" key="9">
    <source>
        <dbReference type="Proteomes" id="UP000198287"/>
    </source>
</evidence>
<feature type="transmembrane region" description="Helical" evidence="7">
    <location>
        <begin position="178"/>
        <end position="197"/>
    </location>
</feature>
<name>A0A226DX46_FOLCA</name>
<dbReference type="EMBL" id="LNIX01000009">
    <property type="protein sequence ID" value="OXA50042.1"/>
    <property type="molecule type" value="Genomic_DNA"/>
</dbReference>
<keyword evidence="7" id="KW-1133">Transmembrane helix</keyword>
<evidence type="ECO:0000256" key="1">
    <source>
        <dbReference type="ARBA" id="ARBA00022448"/>
    </source>
</evidence>
<accession>A0A226DX46</accession>
<dbReference type="PANTHER" id="PTHR47143">
    <property type="entry name" value="TRANSIENT RECEPTOR POTENTIAL CATION CHANNEL PROTEIN PAINLESS"/>
    <property type="match status" value="1"/>
</dbReference>
<organism evidence="8 9">
    <name type="scientific">Folsomia candida</name>
    <name type="common">Springtail</name>
    <dbReference type="NCBI Taxonomy" id="158441"/>
    <lineage>
        <taxon>Eukaryota</taxon>
        <taxon>Metazoa</taxon>
        <taxon>Ecdysozoa</taxon>
        <taxon>Arthropoda</taxon>
        <taxon>Hexapoda</taxon>
        <taxon>Collembola</taxon>
        <taxon>Entomobryomorpha</taxon>
        <taxon>Isotomoidea</taxon>
        <taxon>Isotomidae</taxon>
        <taxon>Proisotominae</taxon>
        <taxon>Folsomia</taxon>
    </lineage>
</organism>
<evidence type="ECO:0000256" key="5">
    <source>
        <dbReference type="ARBA" id="ARBA00023180"/>
    </source>
</evidence>
<evidence type="ECO:0000313" key="8">
    <source>
        <dbReference type="EMBL" id="OXA50042.1"/>
    </source>
</evidence>
<proteinExistence type="predicted"/>
<feature type="transmembrane region" description="Helical" evidence="7">
    <location>
        <begin position="314"/>
        <end position="336"/>
    </location>
</feature>
<dbReference type="OMA" id="SEWIACI"/>
<evidence type="ECO:0000256" key="4">
    <source>
        <dbReference type="ARBA" id="ARBA00023065"/>
    </source>
</evidence>
<keyword evidence="6" id="KW-0407">Ion channel</keyword>
<keyword evidence="4" id="KW-0406">Ion transport</keyword>
<gene>
    <name evidence="8" type="ORF">Fcan01_14866</name>
</gene>
<dbReference type="GO" id="GO:0034220">
    <property type="term" value="P:monoatomic ion transmembrane transport"/>
    <property type="evidence" value="ECO:0007669"/>
    <property type="project" value="UniProtKB-KW"/>
</dbReference>
<dbReference type="GO" id="GO:0022857">
    <property type="term" value="F:transmembrane transporter activity"/>
    <property type="evidence" value="ECO:0007669"/>
    <property type="project" value="TreeGrafter"/>
</dbReference>
<feature type="transmembrane region" description="Helical" evidence="7">
    <location>
        <begin position="243"/>
        <end position="266"/>
    </location>
</feature>
<dbReference type="Proteomes" id="UP000198287">
    <property type="component" value="Unassembled WGS sequence"/>
</dbReference>
<dbReference type="GO" id="GO:1902495">
    <property type="term" value="C:transmembrane transporter complex"/>
    <property type="evidence" value="ECO:0007669"/>
    <property type="project" value="TreeGrafter"/>
</dbReference>
<keyword evidence="5" id="KW-0325">Glycoprotein</keyword>
<protein>
    <submittedName>
        <fullName evidence="8">Transient receptor potential channel pyrexia</fullName>
    </submittedName>
</protein>
<dbReference type="STRING" id="158441.A0A226DX46"/>
<keyword evidence="8" id="KW-0675">Receptor</keyword>
<dbReference type="AlphaFoldDB" id="A0A226DX46"/>
<evidence type="ECO:0000256" key="6">
    <source>
        <dbReference type="ARBA" id="ARBA00023303"/>
    </source>
</evidence>
<keyword evidence="7" id="KW-0472">Membrane</keyword>
<feature type="transmembrane region" description="Helical" evidence="7">
    <location>
        <begin position="144"/>
        <end position="166"/>
    </location>
</feature>
<evidence type="ECO:0000256" key="3">
    <source>
        <dbReference type="ARBA" id="ARBA00023043"/>
    </source>
</evidence>
<reference evidence="8 9" key="1">
    <citation type="submission" date="2015-12" db="EMBL/GenBank/DDBJ databases">
        <title>The genome of Folsomia candida.</title>
        <authorList>
            <person name="Faddeeva A."/>
            <person name="Derks M.F."/>
            <person name="Anvar Y."/>
            <person name="Smit S."/>
            <person name="Van Straalen N."/>
            <person name="Roelofs D."/>
        </authorList>
    </citation>
    <scope>NUCLEOTIDE SEQUENCE [LARGE SCALE GENOMIC DNA]</scope>
    <source>
        <strain evidence="8 9">VU population</strain>
        <tissue evidence="8">Whole body</tissue>
    </source>
</reference>
<dbReference type="PANTHER" id="PTHR47143:SF1">
    <property type="entry name" value="ION_TRANS DOMAIN-CONTAINING PROTEIN"/>
    <property type="match status" value="1"/>
</dbReference>
<keyword evidence="3" id="KW-0040">ANK repeat</keyword>
<feature type="transmembrane region" description="Helical" evidence="7">
    <location>
        <begin position="203"/>
        <end position="223"/>
    </location>
</feature>
<dbReference type="InterPro" id="IPR052076">
    <property type="entry name" value="TRP_cation_channel"/>
</dbReference>
<evidence type="ECO:0000256" key="2">
    <source>
        <dbReference type="ARBA" id="ARBA00022737"/>
    </source>
</evidence>
<comment type="caution">
    <text evidence="8">The sequence shown here is derived from an EMBL/GenBank/DDBJ whole genome shotgun (WGS) entry which is preliminary data.</text>
</comment>
<keyword evidence="1" id="KW-0813">Transport</keyword>